<keyword evidence="5" id="KW-1185">Reference proteome</keyword>
<evidence type="ECO:0000256" key="1">
    <source>
        <dbReference type="ARBA" id="ARBA00022801"/>
    </source>
</evidence>
<dbReference type="SUPFAM" id="SSF53187">
    <property type="entry name" value="Zn-dependent exopeptidases"/>
    <property type="match status" value="1"/>
</dbReference>
<dbReference type="InterPro" id="IPR017439">
    <property type="entry name" value="Amidohydrolase"/>
</dbReference>
<dbReference type="InterPro" id="IPR036264">
    <property type="entry name" value="Bact_exopeptidase_dim_dom"/>
</dbReference>
<feature type="binding site" evidence="2">
    <location>
        <position position="137"/>
    </location>
    <ligand>
        <name>Mn(2+)</name>
        <dbReference type="ChEBI" id="CHEBI:29035"/>
        <label>2</label>
    </ligand>
</feature>
<dbReference type="SUPFAM" id="SSF55031">
    <property type="entry name" value="Bacterial exopeptidase dimerisation domain"/>
    <property type="match status" value="1"/>
</dbReference>
<dbReference type="STRING" id="28181.BEN30_13605"/>
<dbReference type="EMBL" id="MCGG01000046">
    <property type="protein sequence ID" value="OEJ65683.1"/>
    <property type="molecule type" value="Genomic_DNA"/>
</dbReference>
<dbReference type="AlphaFoldDB" id="A0A1E5Q5V0"/>
<keyword evidence="2" id="KW-0464">Manganese</keyword>
<comment type="cofactor">
    <cofactor evidence="2">
        <name>Mn(2+)</name>
        <dbReference type="ChEBI" id="CHEBI:29035"/>
    </cofactor>
    <text evidence="2">The Mn(2+) ion enhances activity.</text>
</comment>
<dbReference type="InterPro" id="IPR002933">
    <property type="entry name" value="Peptidase_M20"/>
</dbReference>
<evidence type="ECO:0000313" key="5">
    <source>
        <dbReference type="Proteomes" id="UP000095347"/>
    </source>
</evidence>
<keyword evidence="1" id="KW-0378">Hydrolase</keyword>
<dbReference type="InterPro" id="IPR011650">
    <property type="entry name" value="Peptidase_M20_dimer"/>
</dbReference>
<dbReference type="Pfam" id="PF07687">
    <property type="entry name" value="M20_dimer"/>
    <property type="match status" value="1"/>
</dbReference>
<keyword evidence="2" id="KW-0479">Metal-binding</keyword>
<feature type="binding site" evidence="2">
    <location>
        <position position="102"/>
    </location>
    <ligand>
        <name>Mn(2+)</name>
        <dbReference type="ChEBI" id="CHEBI:29035"/>
        <label>2</label>
    </ligand>
</feature>
<dbReference type="GO" id="GO:0019877">
    <property type="term" value="P:diaminopimelate biosynthetic process"/>
    <property type="evidence" value="ECO:0007669"/>
    <property type="project" value="UniProtKB-ARBA"/>
</dbReference>
<dbReference type="PIRSF" id="PIRSF005962">
    <property type="entry name" value="Pept_M20D_amidohydro"/>
    <property type="match status" value="1"/>
</dbReference>
<dbReference type="FunFam" id="3.30.70.360:FF:000001">
    <property type="entry name" value="N-acetyldiaminopimelate deacetylase"/>
    <property type="match status" value="1"/>
</dbReference>
<dbReference type="NCBIfam" id="TIGR01891">
    <property type="entry name" value="amidohydrolases"/>
    <property type="match status" value="1"/>
</dbReference>
<evidence type="ECO:0000256" key="2">
    <source>
        <dbReference type="PIRSR" id="PIRSR005962-1"/>
    </source>
</evidence>
<comment type="caution">
    <text evidence="4">The sequence shown here is derived from an EMBL/GenBank/DDBJ whole genome shotgun (WGS) entry which is preliminary data.</text>
</comment>
<dbReference type="GO" id="GO:0050118">
    <property type="term" value="F:N-acetyldiaminopimelate deacetylase activity"/>
    <property type="evidence" value="ECO:0007669"/>
    <property type="project" value="UniProtKB-ARBA"/>
</dbReference>
<feature type="domain" description="Peptidase M20 dimerisation" evidence="3">
    <location>
        <begin position="186"/>
        <end position="275"/>
    </location>
</feature>
<accession>A0A1E5Q5V0</accession>
<name>A0A1E5Q5V0_9PROT</name>
<dbReference type="Gene3D" id="3.40.630.10">
    <property type="entry name" value="Zn peptidases"/>
    <property type="match status" value="1"/>
</dbReference>
<dbReference type="PANTHER" id="PTHR11014:SF63">
    <property type="entry name" value="METALLOPEPTIDASE, PUTATIVE (AFU_ORTHOLOGUE AFUA_6G09600)-RELATED"/>
    <property type="match status" value="1"/>
</dbReference>
<organism evidence="4 5">
    <name type="scientific">Magnetovibrio blakemorei</name>
    <dbReference type="NCBI Taxonomy" id="28181"/>
    <lineage>
        <taxon>Bacteria</taxon>
        <taxon>Pseudomonadati</taxon>
        <taxon>Pseudomonadota</taxon>
        <taxon>Alphaproteobacteria</taxon>
        <taxon>Rhodospirillales</taxon>
        <taxon>Magnetovibrionaceae</taxon>
        <taxon>Magnetovibrio</taxon>
    </lineage>
</organism>
<dbReference type="Pfam" id="PF01546">
    <property type="entry name" value="Peptidase_M20"/>
    <property type="match status" value="1"/>
</dbReference>
<dbReference type="CDD" id="cd05666">
    <property type="entry name" value="M20_Acy1-like"/>
    <property type="match status" value="1"/>
</dbReference>
<proteinExistence type="predicted"/>
<dbReference type="PANTHER" id="PTHR11014">
    <property type="entry name" value="PEPTIDASE M20 FAMILY MEMBER"/>
    <property type="match status" value="1"/>
</dbReference>
<sequence>MPLDLVPGIDDLVNDMTAWRRDLHAHPETAFEETRTAAIVADLLTSFGLEVHTGLAKTGVVGVLRNGEGPSIGLRADMDALFINEQTGLAYASTHAGKMHACGHDGHTAMLLGAAKYLAQNKPFTGTVVFIFQPAEEGEGGARVMVDEGLFEKFPVDAVYGLHNWPGMEVGTFAVKAGPIMAAFDSFEAEIIGLGAHGGMPHLGVDPVVVAAQVITAWQSIVSRTIDPQDAAVISVTQVNAGHAFNVIPDTVYLKGAVRTFDEGVRARVWARMEELGTGICQGFGARFVINRYDSYPATINSDTESGLAAMAAAQVVGNVNVNHHPAPSMGAEDFAYMLSVRPGCYVWMGNGPGAGGCLLHNPQYDFNDAALGVGASYWVKLVEGQLSL</sequence>
<feature type="binding site" evidence="2">
    <location>
        <position position="104"/>
    </location>
    <ligand>
        <name>Mn(2+)</name>
        <dbReference type="ChEBI" id="CHEBI:29035"/>
        <label>2</label>
    </ligand>
</feature>
<evidence type="ECO:0000259" key="3">
    <source>
        <dbReference type="Pfam" id="PF07687"/>
    </source>
</evidence>
<dbReference type="RefSeq" id="WP_069958621.1">
    <property type="nucleotide sequence ID" value="NZ_MCGG01000046.1"/>
</dbReference>
<dbReference type="Proteomes" id="UP000095347">
    <property type="component" value="Unassembled WGS sequence"/>
</dbReference>
<evidence type="ECO:0000313" key="4">
    <source>
        <dbReference type="EMBL" id="OEJ65683.1"/>
    </source>
</evidence>
<feature type="binding site" evidence="2">
    <location>
        <position position="163"/>
    </location>
    <ligand>
        <name>Mn(2+)</name>
        <dbReference type="ChEBI" id="CHEBI:29035"/>
        <label>2</label>
    </ligand>
</feature>
<dbReference type="GO" id="GO:0046872">
    <property type="term" value="F:metal ion binding"/>
    <property type="evidence" value="ECO:0007669"/>
    <property type="project" value="UniProtKB-KW"/>
</dbReference>
<feature type="binding site" evidence="2">
    <location>
        <position position="361"/>
    </location>
    <ligand>
        <name>Mn(2+)</name>
        <dbReference type="ChEBI" id="CHEBI:29035"/>
        <label>2</label>
    </ligand>
</feature>
<dbReference type="Gene3D" id="3.30.70.360">
    <property type="match status" value="1"/>
</dbReference>
<reference evidence="5" key="1">
    <citation type="submission" date="2016-07" db="EMBL/GenBank/DDBJ databases">
        <authorList>
            <person name="Florea S."/>
            <person name="Webb J.S."/>
            <person name="Jaromczyk J."/>
            <person name="Schardl C.L."/>
        </authorList>
    </citation>
    <scope>NUCLEOTIDE SEQUENCE [LARGE SCALE GENOMIC DNA]</scope>
    <source>
        <strain evidence="5">MV-1</strain>
    </source>
</reference>
<protein>
    <submittedName>
        <fullName evidence="4">Peptidase M20</fullName>
    </submittedName>
</protein>
<gene>
    <name evidence="4" type="ORF">BEN30_13605</name>
</gene>